<organism evidence="1 2">
    <name type="scientific">Paraburkholderia unamae</name>
    <dbReference type="NCBI Taxonomy" id="219649"/>
    <lineage>
        <taxon>Bacteria</taxon>
        <taxon>Pseudomonadati</taxon>
        <taxon>Pseudomonadota</taxon>
        <taxon>Betaproteobacteria</taxon>
        <taxon>Burkholderiales</taxon>
        <taxon>Burkholderiaceae</taxon>
        <taxon>Paraburkholderia</taxon>
    </lineage>
</organism>
<reference evidence="1 2" key="1">
    <citation type="submission" date="2018-05" db="EMBL/GenBank/DDBJ databases">
        <title>Genomic Encyclopedia of Type Strains, Phase IV (KMG-V): Genome sequencing to study the core and pangenomes of soil and plant-associated prokaryotes.</title>
        <authorList>
            <person name="Whitman W."/>
        </authorList>
    </citation>
    <scope>NUCLEOTIDE SEQUENCE [LARGE SCALE GENOMIC DNA]</scope>
    <source>
        <strain evidence="1 2">SCZa-39</strain>
    </source>
</reference>
<comment type="caution">
    <text evidence="1">The sequence shown here is derived from an EMBL/GenBank/DDBJ whole genome shotgun (WGS) entry which is preliminary data.</text>
</comment>
<dbReference type="RefSeq" id="WP_244314830.1">
    <property type="nucleotide sequence ID" value="NZ_QEOB01000005.1"/>
</dbReference>
<evidence type="ECO:0000313" key="2">
    <source>
        <dbReference type="Proteomes" id="UP000245712"/>
    </source>
</evidence>
<proteinExistence type="predicted"/>
<dbReference type="EMBL" id="QEOB01000005">
    <property type="protein sequence ID" value="PVX84338.1"/>
    <property type="molecule type" value="Genomic_DNA"/>
</dbReference>
<sequence>MAAMQINWREIIFDLKRIPMSNQDIVDSIDGYISERQLRDYAEEISSPGHFRGELLVVLWMRRMGRAREQAPLRPVALRSMPGARAVRV</sequence>
<name>A0ABX5KR45_9BURK</name>
<gene>
    <name evidence="1" type="ORF">C7402_105179</name>
</gene>
<accession>A0ABX5KR45</accession>
<protein>
    <submittedName>
        <fullName evidence="1">Uncharacterized protein</fullName>
    </submittedName>
</protein>
<evidence type="ECO:0000313" key="1">
    <source>
        <dbReference type="EMBL" id="PVX84338.1"/>
    </source>
</evidence>
<keyword evidence="2" id="KW-1185">Reference proteome</keyword>
<dbReference type="Proteomes" id="UP000245712">
    <property type="component" value="Unassembled WGS sequence"/>
</dbReference>